<dbReference type="Proteomes" id="UP001500909">
    <property type="component" value="Unassembled WGS sequence"/>
</dbReference>
<name>A0ABN0ZL20_9ACTN</name>
<feature type="transmembrane region" description="Helical" evidence="1">
    <location>
        <begin position="35"/>
        <end position="54"/>
    </location>
</feature>
<evidence type="ECO:0000313" key="3">
    <source>
        <dbReference type="Proteomes" id="UP001500909"/>
    </source>
</evidence>
<evidence type="ECO:0000256" key="1">
    <source>
        <dbReference type="SAM" id="Phobius"/>
    </source>
</evidence>
<proteinExistence type="predicted"/>
<gene>
    <name evidence="2" type="ORF">GCM10010361_14520</name>
</gene>
<dbReference type="EMBL" id="BAAABY010000009">
    <property type="protein sequence ID" value="GAA0451528.1"/>
    <property type="molecule type" value="Genomic_DNA"/>
</dbReference>
<keyword evidence="3" id="KW-1185">Reference proteome</keyword>
<keyword evidence="1" id="KW-0472">Membrane</keyword>
<keyword evidence="1" id="KW-0812">Transmembrane</keyword>
<keyword evidence="1" id="KW-1133">Transmembrane helix</keyword>
<accession>A0ABN0ZL20</accession>
<protein>
    <submittedName>
        <fullName evidence="2">Uncharacterized protein</fullName>
    </submittedName>
</protein>
<organism evidence="2 3">
    <name type="scientific">Streptomyces olivaceiscleroticus</name>
    <dbReference type="NCBI Taxonomy" id="68245"/>
    <lineage>
        <taxon>Bacteria</taxon>
        <taxon>Bacillati</taxon>
        <taxon>Actinomycetota</taxon>
        <taxon>Actinomycetes</taxon>
        <taxon>Kitasatosporales</taxon>
        <taxon>Streptomycetaceae</taxon>
        <taxon>Streptomyces</taxon>
    </lineage>
</organism>
<comment type="caution">
    <text evidence="2">The sequence shown here is derived from an EMBL/GenBank/DDBJ whole genome shotgun (WGS) entry which is preliminary data.</text>
</comment>
<reference evidence="2 3" key="1">
    <citation type="journal article" date="2019" name="Int. J. Syst. Evol. Microbiol.">
        <title>The Global Catalogue of Microorganisms (GCM) 10K type strain sequencing project: providing services to taxonomists for standard genome sequencing and annotation.</title>
        <authorList>
            <consortium name="The Broad Institute Genomics Platform"/>
            <consortium name="The Broad Institute Genome Sequencing Center for Infectious Disease"/>
            <person name="Wu L."/>
            <person name="Ma J."/>
        </authorList>
    </citation>
    <scope>NUCLEOTIDE SEQUENCE [LARGE SCALE GENOMIC DNA]</scope>
    <source>
        <strain evidence="2 3">JCM 4805</strain>
    </source>
</reference>
<evidence type="ECO:0000313" key="2">
    <source>
        <dbReference type="EMBL" id="GAA0451528.1"/>
    </source>
</evidence>
<sequence>MIGLVVIFFVLAAVFAVLGIVNPERLARTHDGGTSSFFRVFAFIMAAIMIYQGFSTLIDL</sequence>
<dbReference type="RefSeq" id="WP_346093884.1">
    <property type="nucleotide sequence ID" value="NZ_BAAABY010000009.1"/>
</dbReference>